<reference evidence="3" key="1">
    <citation type="journal article" date="2019" name="Int. J. Syst. Evol. Microbiol.">
        <title>The Global Catalogue of Microorganisms (GCM) 10K type strain sequencing project: providing services to taxonomists for standard genome sequencing and annotation.</title>
        <authorList>
            <consortium name="The Broad Institute Genomics Platform"/>
            <consortium name="The Broad Institute Genome Sequencing Center for Infectious Disease"/>
            <person name="Wu L."/>
            <person name="Ma J."/>
        </authorList>
    </citation>
    <scope>NUCLEOTIDE SEQUENCE [LARGE SCALE GENOMIC DNA]</scope>
    <source>
        <strain evidence="3">JCM 16014</strain>
    </source>
</reference>
<protein>
    <submittedName>
        <fullName evidence="2">Uncharacterized protein</fullName>
    </submittedName>
</protein>
<feature type="compositionally biased region" description="Basic and acidic residues" evidence="1">
    <location>
        <begin position="50"/>
        <end position="61"/>
    </location>
</feature>
<feature type="compositionally biased region" description="Low complexity" evidence="1">
    <location>
        <begin position="29"/>
        <end position="49"/>
    </location>
</feature>
<dbReference type="EMBL" id="BAAAQN010000060">
    <property type="protein sequence ID" value="GAA2055073.1"/>
    <property type="molecule type" value="Genomic_DNA"/>
</dbReference>
<comment type="caution">
    <text evidence="2">The sequence shown here is derived from an EMBL/GenBank/DDBJ whole genome shotgun (WGS) entry which is preliminary data.</text>
</comment>
<dbReference type="Proteomes" id="UP001500751">
    <property type="component" value="Unassembled WGS sequence"/>
</dbReference>
<sequence>MGLARFGRAAMGRFGRAAVARRGPLHPVSAAARAPAESGGAESGGAARAPARDHGQDRPSY</sequence>
<evidence type="ECO:0000313" key="2">
    <source>
        <dbReference type="EMBL" id="GAA2055073.1"/>
    </source>
</evidence>
<name>A0ABP5GRF7_9ACTN</name>
<accession>A0ABP5GRF7</accession>
<evidence type="ECO:0000256" key="1">
    <source>
        <dbReference type="SAM" id="MobiDB-lite"/>
    </source>
</evidence>
<gene>
    <name evidence="2" type="ORF">GCM10009839_74450</name>
</gene>
<proteinExistence type="predicted"/>
<evidence type="ECO:0000313" key="3">
    <source>
        <dbReference type="Proteomes" id="UP001500751"/>
    </source>
</evidence>
<keyword evidence="3" id="KW-1185">Reference proteome</keyword>
<feature type="region of interest" description="Disordered" evidence="1">
    <location>
        <begin position="20"/>
        <end position="61"/>
    </location>
</feature>
<organism evidence="2 3">
    <name type="scientific">Catenulispora yoronensis</name>
    <dbReference type="NCBI Taxonomy" id="450799"/>
    <lineage>
        <taxon>Bacteria</taxon>
        <taxon>Bacillati</taxon>
        <taxon>Actinomycetota</taxon>
        <taxon>Actinomycetes</taxon>
        <taxon>Catenulisporales</taxon>
        <taxon>Catenulisporaceae</taxon>
        <taxon>Catenulispora</taxon>
    </lineage>
</organism>